<feature type="compositionally biased region" description="Polar residues" evidence="1">
    <location>
        <begin position="51"/>
        <end position="75"/>
    </location>
</feature>
<keyword evidence="6" id="KW-1185">Reference proteome</keyword>
<reference evidence="3 5" key="1">
    <citation type="journal article" date="2018" name="Nat. Biotechnol.">
        <title>A standardized bacterial taxonomy based on genome phylogeny substantially revises the tree of life.</title>
        <authorList>
            <person name="Parks D.H."/>
            <person name="Chuvochina M."/>
            <person name="Waite D.W."/>
            <person name="Rinke C."/>
            <person name="Skarshewski A."/>
            <person name="Chaumeil P.A."/>
            <person name="Hugenholtz P."/>
        </authorList>
    </citation>
    <scope>NUCLEOTIDE SEQUENCE [LARGE SCALE GENOMIC DNA]</scope>
    <source>
        <strain evidence="3">UBA9375</strain>
    </source>
</reference>
<reference evidence="4 6" key="2">
    <citation type="submission" date="2019-08" db="EMBL/GenBank/DDBJ databases">
        <title>Deep-cultivation of Planctomycetes and their phenomic and genomic characterization uncovers novel biology.</title>
        <authorList>
            <person name="Wiegand S."/>
            <person name="Jogler M."/>
            <person name="Boedeker C."/>
            <person name="Pinto D."/>
            <person name="Vollmers J."/>
            <person name="Rivas-Marin E."/>
            <person name="Kohn T."/>
            <person name="Peeters S.H."/>
            <person name="Heuer A."/>
            <person name="Rast P."/>
            <person name="Oberbeckmann S."/>
            <person name="Bunk B."/>
            <person name="Jeske O."/>
            <person name="Meyerdierks A."/>
            <person name="Storesund J.E."/>
            <person name="Kallscheuer N."/>
            <person name="Luecker S."/>
            <person name="Lage O.M."/>
            <person name="Pohl T."/>
            <person name="Merkel B.J."/>
            <person name="Hornburger P."/>
            <person name="Mueller R.-W."/>
            <person name="Bruemmer F."/>
            <person name="Labrenz M."/>
            <person name="Spormann A.M."/>
            <person name="Op den Camp H."/>
            <person name="Overmann J."/>
            <person name="Amann R."/>
            <person name="Jetten M.S.M."/>
            <person name="Mascher T."/>
            <person name="Medema M.H."/>
            <person name="Devos D.P."/>
            <person name="Kaster A.-K."/>
            <person name="Ovreas L."/>
            <person name="Rohde M."/>
            <person name="Galperin M.Y."/>
            <person name="Jogler C."/>
        </authorList>
    </citation>
    <scope>NUCLEOTIDE SEQUENCE [LARGE SCALE GENOMIC DNA]</scope>
    <source>
        <strain evidence="4 6">DSM 8797</strain>
    </source>
</reference>
<dbReference type="EMBL" id="DQAY01000067">
    <property type="protein sequence ID" value="HCO23661.1"/>
    <property type="molecule type" value="Genomic_DNA"/>
</dbReference>
<accession>A0A517X9Y5</accession>
<dbReference type="EMBL" id="CP042910">
    <property type="protein sequence ID" value="QEG16302.1"/>
    <property type="molecule type" value="Genomic_DNA"/>
</dbReference>
<dbReference type="GeneID" id="98646752"/>
<dbReference type="RefSeq" id="WP_002648666.1">
    <property type="nucleotide sequence ID" value="NZ_CAXAST010000007.1"/>
</dbReference>
<sequence>MKELAMTADYQLNRSPVLRYHEPHTVTNSREDSTPTGSGPRDRGNAAMDVNGTSSISGSLPISKQTGPSNTNIKQTPAAKPISSPQDELEISSAGRMLDEMTNNSDMRAERLAQIKAAIDDGTYDTDEKLDAALSRMLDQISDSE</sequence>
<evidence type="ECO:0000313" key="4">
    <source>
        <dbReference type="EMBL" id="QEG16302.1"/>
    </source>
</evidence>
<evidence type="ECO:0000313" key="6">
    <source>
        <dbReference type="Proteomes" id="UP000322887"/>
    </source>
</evidence>
<feature type="compositionally biased region" description="Basic and acidic residues" evidence="1">
    <location>
        <begin position="19"/>
        <end position="33"/>
    </location>
</feature>
<name>A0A3D3R458_9PLAN</name>
<dbReference type="Proteomes" id="UP000322887">
    <property type="component" value="Chromosome"/>
</dbReference>
<evidence type="ECO:0000259" key="2">
    <source>
        <dbReference type="Pfam" id="PF04316"/>
    </source>
</evidence>
<accession>A0A3D3R458</accession>
<evidence type="ECO:0000313" key="3">
    <source>
        <dbReference type="EMBL" id="HCO23661.1"/>
    </source>
</evidence>
<dbReference type="InterPro" id="IPR031316">
    <property type="entry name" value="FlgM_C"/>
</dbReference>
<proteinExistence type="predicted"/>
<organism evidence="3 5">
    <name type="scientific">Gimesia maris</name>
    <dbReference type="NCBI Taxonomy" id="122"/>
    <lineage>
        <taxon>Bacteria</taxon>
        <taxon>Pseudomonadati</taxon>
        <taxon>Planctomycetota</taxon>
        <taxon>Planctomycetia</taxon>
        <taxon>Planctomycetales</taxon>
        <taxon>Planctomycetaceae</taxon>
        <taxon>Gimesia</taxon>
    </lineage>
</organism>
<dbReference type="Proteomes" id="UP000263642">
    <property type="component" value="Unassembled WGS sequence"/>
</dbReference>
<dbReference type="Pfam" id="PF04316">
    <property type="entry name" value="FlgM"/>
    <property type="match status" value="1"/>
</dbReference>
<feature type="domain" description="Anti-sigma-28 factor FlgM C-terminal" evidence="2">
    <location>
        <begin position="87"/>
        <end position="128"/>
    </location>
</feature>
<gene>
    <name evidence="3" type="ORF">DIT97_11605</name>
    <name evidence="4" type="ORF">GmarT_21650</name>
</gene>
<evidence type="ECO:0000313" key="5">
    <source>
        <dbReference type="Proteomes" id="UP000263642"/>
    </source>
</evidence>
<protein>
    <submittedName>
        <fullName evidence="4">Anti-sigma-28 factor, FlgM</fullName>
    </submittedName>
</protein>
<feature type="region of interest" description="Disordered" evidence="1">
    <location>
        <begin position="1"/>
        <end position="88"/>
    </location>
</feature>
<dbReference type="AlphaFoldDB" id="A0A3D3R458"/>
<dbReference type="InterPro" id="IPR035890">
    <property type="entry name" value="Anti-sigma-28_factor_FlgM_sf"/>
</dbReference>
<evidence type="ECO:0000256" key="1">
    <source>
        <dbReference type="SAM" id="MobiDB-lite"/>
    </source>
</evidence>
<dbReference type="SUPFAM" id="SSF101498">
    <property type="entry name" value="Anti-sigma factor FlgM"/>
    <property type="match status" value="1"/>
</dbReference>